<evidence type="ECO:0008006" key="5">
    <source>
        <dbReference type="Google" id="ProtNLM"/>
    </source>
</evidence>
<sequence length="663" mass="75709">MEPDNILFLRWVVNHAYPNLTYLMFLILAVLVQFTFSGNITRKEDLSAWDHIVVYFKTKALVLYVFLVIAFNALVLLVAFYTLGKDDGLTYMGMIYQSIGKKLFTFGSLLSLITVFFIPYFLHVIHRRFVSPKISAWRRKYRISQTGDALSDIRIEADKYQTKNFDNRSYYKDGFVFLGLNEKDEPIYIEDEDFKKKNIQVLGATQTGKGVLQQVIADQAIMKGWGFWFFDQKPDDFIYSVMVESCLHWNRPLPVVLDLTGESVGEYAPFEHGNKRERLGRFNKLFGLVGKGTDGDYYKGINRSIMTFLSDYWDGTLQHLDKLIHKKDDAIPPNKRDWIFENSLNIQTKLDEWKLLPHLFPPKGTGFNVQNELNNASVVYVRGRQDDDLIRDVCTSLLVEWKDCVVKKLHSCHIFVELDEAKFVMSPTVASALATVLSKNANMLLAVQERDDIKNVPDATVDKEALKNQVETNVLITVSYACSFDTAEWMAKNTGTIQKVITKMEQVDTDGFGAESWAGKRNVGSEEEYLIPINSIQSLNRRVGVMISNDRLAQYIFTSFVPVNTFHDLPVREIPEIQELSEQVDDMAPILNDEIISTKTTETETDGFNPDDDPALVEWLNEQFLEDMEVSKEVVSNSDKPNGEQPSPESESDLISSFGKKGN</sequence>
<dbReference type="InterPro" id="IPR027417">
    <property type="entry name" value="P-loop_NTPase"/>
</dbReference>
<name>A0A4R6DU05_SCAGO</name>
<dbReference type="Proteomes" id="UP000295530">
    <property type="component" value="Unassembled WGS sequence"/>
</dbReference>
<proteinExistence type="predicted"/>
<dbReference type="OrthoDB" id="6512860at2"/>
<keyword evidence="2" id="KW-0812">Transmembrane</keyword>
<keyword evidence="4" id="KW-1185">Reference proteome</keyword>
<dbReference type="AlphaFoldDB" id="A0A4R6DU05"/>
<reference evidence="3 4" key="1">
    <citation type="submission" date="2019-03" db="EMBL/GenBank/DDBJ databases">
        <title>Genomic analyses of the natural microbiome of Caenorhabditis elegans.</title>
        <authorList>
            <person name="Samuel B."/>
        </authorList>
    </citation>
    <scope>NUCLEOTIDE SEQUENCE [LARGE SCALE GENOMIC DNA]</scope>
    <source>
        <strain evidence="3 4">BIGb0156</strain>
    </source>
</reference>
<comment type="caution">
    <text evidence="3">The sequence shown here is derived from an EMBL/GenBank/DDBJ whole genome shotgun (WGS) entry which is preliminary data.</text>
</comment>
<evidence type="ECO:0000313" key="3">
    <source>
        <dbReference type="EMBL" id="TDN48079.1"/>
    </source>
</evidence>
<gene>
    <name evidence="3" type="ORF">EC847_12830</name>
</gene>
<dbReference type="RefSeq" id="WP_133462475.1">
    <property type="nucleotide sequence ID" value="NZ_SNVX01000028.1"/>
</dbReference>
<evidence type="ECO:0000256" key="2">
    <source>
        <dbReference type="SAM" id="Phobius"/>
    </source>
</evidence>
<dbReference type="EMBL" id="SNVX01000028">
    <property type="protein sequence ID" value="TDN48079.1"/>
    <property type="molecule type" value="Genomic_DNA"/>
</dbReference>
<evidence type="ECO:0000313" key="4">
    <source>
        <dbReference type="Proteomes" id="UP000295530"/>
    </source>
</evidence>
<dbReference type="Gene3D" id="3.40.50.300">
    <property type="entry name" value="P-loop containing nucleotide triphosphate hydrolases"/>
    <property type="match status" value="1"/>
</dbReference>
<organism evidence="3 4">
    <name type="scientific">Scandinavium goeteborgense</name>
    <dbReference type="NCBI Taxonomy" id="1851514"/>
    <lineage>
        <taxon>Bacteria</taxon>
        <taxon>Pseudomonadati</taxon>
        <taxon>Pseudomonadota</taxon>
        <taxon>Gammaproteobacteria</taxon>
        <taxon>Enterobacterales</taxon>
        <taxon>Enterobacteriaceae</taxon>
        <taxon>Scandinavium</taxon>
    </lineage>
</organism>
<dbReference type="SUPFAM" id="SSF52540">
    <property type="entry name" value="P-loop containing nucleoside triphosphate hydrolases"/>
    <property type="match status" value="1"/>
</dbReference>
<feature type="transmembrane region" description="Helical" evidence="2">
    <location>
        <begin position="20"/>
        <end position="40"/>
    </location>
</feature>
<feature type="region of interest" description="Disordered" evidence="1">
    <location>
        <begin position="630"/>
        <end position="663"/>
    </location>
</feature>
<feature type="compositionally biased region" description="Polar residues" evidence="1">
    <location>
        <begin position="634"/>
        <end position="655"/>
    </location>
</feature>
<keyword evidence="2" id="KW-0472">Membrane</keyword>
<accession>A0A4R6DU05</accession>
<feature type="transmembrane region" description="Helical" evidence="2">
    <location>
        <begin position="61"/>
        <end position="83"/>
    </location>
</feature>
<evidence type="ECO:0000256" key="1">
    <source>
        <dbReference type="SAM" id="MobiDB-lite"/>
    </source>
</evidence>
<keyword evidence="2" id="KW-1133">Transmembrane helix</keyword>
<protein>
    <recommendedName>
        <fullName evidence="5">TriK protein</fullName>
    </recommendedName>
</protein>
<feature type="transmembrane region" description="Helical" evidence="2">
    <location>
        <begin position="103"/>
        <end position="125"/>
    </location>
</feature>